<sequence>MPVIFQAYPCHGYCNNIGVLCRKLTPAGLHIAQNARNCNNLGIRAFINSFSPIC</sequence>
<dbReference type="Proteomes" id="UP000018680">
    <property type="component" value="Chromosome"/>
</dbReference>
<keyword evidence="2" id="KW-1185">Reference proteome</keyword>
<evidence type="ECO:0000313" key="1">
    <source>
        <dbReference type="EMBL" id="AHC14764.1"/>
    </source>
</evidence>
<name>V5WGS5_9SPIO</name>
<organism evidence="1 2">
    <name type="scientific">Salinispira pacifica</name>
    <dbReference type="NCBI Taxonomy" id="1307761"/>
    <lineage>
        <taxon>Bacteria</taxon>
        <taxon>Pseudomonadati</taxon>
        <taxon>Spirochaetota</taxon>
        <taxon>Spirochaetia</taxon>
        <taxon>Spirochaetales</taxon>
        <taxon>Spirochaetaceae</taxon>
        <taxon>Salinispira</taxon>
    </lineage>
</organism>
<dbReference type="KEGG" id="slr:L21SP2_1365"/>
<dbReference type="HOGENOM" id="CLU_3047833_0_0_12"/>
<dbReference type="STRING" id="1307761.L21SP2_1365"/>
<dbReference type="AlphaFoldDB" id="V5WGS5"/>
<protein>
    <submittedName>
        <fullName evidence="1">Uncharacterized protein</fullName>
    </submittedName>
</protein>
<reference evidence="1 2" key="1">
    <citation type="journal article" date="2015" name="Stand. Genomic Sci.">
        <title>Complete genome sequence and description of Salinispira pacifica gen. nov., sp. nov., a novel spirochaete isolated form a hypersaline microbial mat.</title>
        <authorList>
            <person name="Ben Hania W."/>
            <person name="Joseph M."/>
            <person name="Schumann P."/>
            <person name="Bunk B."/>
            <person name="Fiebig A."/>
            <person name="Sproer C."/>
            <person name="Klenk H.P."/>
            <person name="Fardeau M.L."/>
            <person name="Spring S."/>
        </authorList>
    </citation>
    <scope>NUCLEOTIDE SEQUENCE [LARGE SCALE GENOMIC DNA]</scope>
    <source>
        <strain evidence="1 2">L21-RPul-D2</strain>
    </source>
</reference>
<dbReference type="EMBL" id="CP006939">
    <property type="protein sequence ID" value="AHC14764.1"/>
    <property type="molecule type" value="Genomic_DNA"/>
</dbReference>
<gene>
    <name evidence="1" type="ORF">L21SP2_1365</name>
</gene>
<proteinExistence type="predicted"/>
<accession>V5WGS5</accession>
<evidence type="ECO:0000313" key="2">
    <source>
        <dbReference type="Proteomes" id="UP000018680"/>
    </source>
</evidence>